<name>A0A915CUY6_9BILA</name>
<organism evidence="2 3">
    <name type="scientific">Ditylenchus dipsaci</name>
    <dbReference type="NCBI Taxonomy" id="166011"/>
    <lineage>
        <taxon>Eukaryota</taxon>
        <taxon>Metazoa</taxon>
        <taxon>Ecdysozoa</taxon>
        <taxon>Nematoda</taxon>
        <taxon>Chromadorea</taxon>
        <taxon>Rhabditida</taxon>
        <taxon>Tylenchina</taxon>
        <taxon>Tylenchomorpha</taxon>
        <taxon>Sphaerularioidea</taxon>
        <taxon>Anguinidae</taxon>
        <taxon>Anguininae</taxon>
        <taxon>Ditylenchus</taxon>
    </lineage>
</organism>
<dbReference type="Proteomes" id="UP000887574">
    <property type="component" value="Unplaced"/>
</dbReference>
<dbReference type="AlphaFoldDB" id="A0A915CUY6"/>
<evidence type="ECO:0000313" key="2">
    <source>
        <dbReference type="Proteomes" id="UP000887574"/>
    </source>
</evidence>
<keyword evidence="2" id="KW-1185">Reference proteome</keyword>
<evidence type="ECO:0000313" key="3">
    <source>
        <dbReference type="WBParaSite" id="jg1289"/>
    </source>
</evidence>
<reference evidence="3" key="1">
    <citation type="submission" date="2022-11" db="UniProtKB">
        <authorList>
            <consortium name="WormBaseParasite"/>
        </authorList>
    </citation>
    <scope>IDENTIFICATION</scope>
</reference>
<keyword evidence="1" id="KW-1133">Transmembrane helix</keyword>
<evidence type="ECO:0000256" key="1">
    <source>
        <dbReference type="SAM" id="Phobius"/>
    </source>
</evidence>
<feature type="transmembrane region" description="Helical" evidence="1">
    <location>
        <begin position="53"/>
        <end position="73"/>
    </location>
</feature>
<proteinExistence type="predicted"/>
<accession>A0A915CUY6</accession>
<sequence>MRGNSYYNFVTQTSTEWQALVLVITISFAFCALFLLLTVFFANTSYCWRQTDAIISVFGTVLYILATSLEIYYAACYPPIGQRINLVCYRPEWIMAGCLSFINLIVYIAYISFKDRS</sequence>
<feature type="transmembrane region" description="Helical" evidence="1">
    <location>
        <begin position="20"/>
        <end position="41"/>
    </location>
</feature>
<keyword evidence="1" id="KW-0812">Transmembrane</keyword>
<dbReference type="WBParaSite" id="jg1289">
    <property type="protein sequence ID" value="jg1289"/>
    <property type="gene ID" value="jg1289"/>
</dbReference>
<protein>
    <submittedName>
        <fullName evidence="3">MARVEL domain-containing protein</fullName>
    </submittedName>
</protein>
<feature type="transmembrane region" description="Helical" evidence="1">
    <location>
        <begin position="93"/>
        <end position="113"/>
    </location>
</feature>
<keyword evidence="1" id="KW-0472">Membrane</keyword>